<proteinExistence type="predicted"/>
<dbReference type="RefSeq" id="WP_212659710.1">
    <property type="nucleotide sequence ID" value="NZ_JAGXTP010000003.1"/>
</dbReference>
<evidence type="ECO:0000313" key="2">
    <source>
        <dbReference type="EMBL" id="MBS3850068.1"/>
    </source>
</evidence>
<dbReference type="Gene3D" id="3.40.50.720">
    <property type="entry name" value="NAD(P)-binding Rossmann-like Domain"/>
    <property type="match status" value="1"/>
</dbReference>
<dbReference type="GO" id="GO:0004029">
    <property type="term" value="F:aldehyde dehydrogenase (NAD+) activity"/>
    <property type="evidence" value="ECO:0007669"/>
    <property type="project" value="TreeGrafter"/>
</dbReference>
<dbReference type="SUPFAM" id="SSF51735">
    <property type="entry name" value="NAD(P)-binding Rossmann-fold domains"/>
    <property type="match status" value="1"/>
</dbReference>
<keyword evidence="3" id="KW-1185">Reference proteome</keyword>
<dbReference type="Pfam" id="PF01370">
    <property type="entry name" value="Epimerase"/>
    <property type="match status" value="1"/>
</dbReference>
<organism evidence="2 3">
    <name type="scientific">Devosia litorisediminis</name>
    <dbReference type="NCBI Taxonomy" id="2829817"/>
    <lineage>
        <taxon>Bacteria</taxon>
        <taxon>Pseudomonadati</taxon>
        <taxon>Pseudomonadota</taxon>
        <taxon>Alphaproteobacteria</taxon>
        <taxon>Hyphomicrobiales</taxon>
        <taxon>Devosiaceae</taxon>
        <taxon>Devosia</taxon>
    </lineage>
</organism>
<evidence type="ECO:0000313" key="3">
    <source>
        <dbReference type="Proteomes" id="UP000678281"/>
    </source>
</evidence>
<sequence length="337" mass="36590">MTEINTVLVTGATGFLGAHILAALRDRGITTIAACRSPEKLPDWFDGAVRQGDLTDPGYRKSLVEGVDAICHAGTWGAFWGHEDEERRLFLEPTMDLIDLAAEAGVGRFLLASTLVVGQLPGKGGEVDDFSPMRKTGFWPHLDMLIDIDHHMRALASPVSGMVNMRLGHFIGPGNRVGFVPAVIPRLKTRLVPWLGNGKARMALVTGEDMGQAFALAATTPGLAPYESFNIHSGALPSLREVFSHIAAVAGVPKPLYAVPYWAGYLFGALMETLPTRTPFLTRSLVHVSEDWNTPIEHACSALGYRPSGDWRQAITRAVEERRKTGFAWPALTQALA</sequence>
<dbReference type="PANTHER" id="PTHR48079:SF6">
    <property type="entry name" value="NAD(P)-BINDING DOMAIN-CONTAINING PROTEIN-RELATED"/>
    <property type="match status" value="1"/>
</dbReference>
<protein>
    <submittedName>
        <fullName evidence="2">NAD(P)-dependent oxidoreductase</fullName>
    </submittedName>
</protein>
<feature type="domain" description="NAD-dependent epimerase/dehydratase" evidence="1">
    <location>
        <begin position="7"/>
        <end position="231"/>
    </location>
</feature>
<dbReference type="AlphaFoldDB" id="A0A942E8K1"/>
<dbReference type="InterPro" id="IPR001509">
    <property type="entry name" value="Epimerase_deHydtase"/>
</dbReference>
<dbReference type="PANTHER" id="PTHR48079">
    <property type="entry name" value="PROTEIN YEEZ"/>
    <property type="match status" value="1"/>
</dbReference>
<dbReference type="GO" id="GO:0005737">
    <property type="term" value="C:cytoplasm"/>
    <property type="evidence" value="ECO:0007669"/>
    <property type="project" value="TreeGrafter"/>
</dbReference>
<accession>A0A942E8K1</accession>
<reference evidence="2" key="1">
    <citation type="submission" date="2021-04" db="EMBL/GenBank/DDBJ databases">
        <title>Devosia litorisediminis sp. nov., isolated from a sand dune.</title>
        <authorList>
            <person name="Park S."/>
            <person name="Yoon J.-H."/>
        </authorList>
    </citation>
    <scope>NUCLEOTIDE SEQUENCE</scope>
    <source>
        <strain evidence="2">BSSL-BM10</strain>
    </source>
</reference>
<dbReference type="InterPro" id="IPR036291">
    <property type="entry name" value="NAD(P)-bd_dom_sf"/>
</dbReference>
<gene>
    <name evidence="2" type="ORF">KD146_15310</name>
</gene>
<dbReference type="EMBL" id="JAGXTP010000003">
    <property type="protein sequence ID" value="MBS3850068.1"/>
    <property type="molecule type" value="Genomic_DNA"/>
</dbReference>
<evidence type="ECO:0000259" key="1">
    <source>
        <dbReference type="Pfam" id="PF01370"/>
    </source>
</evidence>
<dbReference type="Proteomes" id="UP000678281">
    <property type="component" value="Unassembled WGS sequence"/>
</dbReference>
<name>A0A942E8K1_9HYPH</name>
<comment type="caution">
    <text evidence="2">The sequence shown here is derived from an EMBL/GenBank/DDBJ whole genome shotgun (WGS) entry which is preliminary data.</text>
</comment>
<dbReference type="InterPro" id="IPR051783">
    <property type="entry name" value="NAD(P)-dependent_oxidoreduct"/>
</dbReference>